<evidence type="ECO:0000313" key="1">
    <source>
        <dbReference type="EMBL" id="PWD52111.1"/>
    </source>
</evidence>
<evidence type="ECO:0008006" key="3">
    <source>
        <dbReference type="Google" id="ProtNLM"/>
    </source>
</evidence>
<comment type="caution">
    <text evidence="1">The sequence shown here is derived from an EMBL/GenBank/DDBJ whole genome shotgun (WGS) entry which is preliminary data.</text>
</comment>
<evidence type="ECO:0000313" key="2">
    <source>
        <dbReference type="Proteomes" id="UP000245166"/>
    </source>
</evidence>
<gene>
    <name evidence="1" type="ORF">C8046_17155</name>
</gene>
<dbReference type="AlphaFoldDB" id="A0A2U1ZYQ4"/>
<name>A0A2U1ZYQ4_9MICO</name>
<organism evidence="1 2">
    <name type="scientific">Serinibacter arcticus</name>
    <dbReference type="NCBI Taxonomy" id="1655435"/>
    <lineage>
        <taxon>Bacteria</taxon>
        <taxon>Bacillati</taxon>
        <taxon>Actinomycetota</taxon>
        <taxon>Actinomycetes</taxon>
        <taxon>Micrococcales</taxon>
        <taxon>Beutenbergiaceae</taxon>
        <taxon>Serinibacter</taxon>
    </lineage>
</organism>
<sequence length="772" mass="80978">MTLLRRLLTAGLSVAVAAAVLVGLPGLPGVPEPTAAAAEGSLFDPGNIVSDAVFYDSGAMSVAEVQSFLELRGRNCVAGEQPCLKDYRSDSRTWAAESGLCQGYTGRSQQTAAEIIVGVAQSCGLNPRSLLVLLEKEQALVGRTRPTSRAYQIATGFGCPDTAPCNTEYYGFFNQVYRAARQFQIYQSNPTRYGYQAGRTNYIQWNPNAACGGTNVYIENQATAALYIYTPYQPNAAALRNLYGTGDSCSSYGNRNFWRLFTDWFGDPRAGGSFVRTASDPTVWLVNGATRHRVTSMATLANFSRLGDVATVSSSYVDRLRVGSDLGPMVLDSSTGNVLFVDTNIALRMSTCTQVADFGGACSSLPTMSGAQVQRLYAGPAMTNGYVTTDGRRWYVSNGTRREVLDEASLSANGLPTTSVRLSLNGVAALPVGAPVLRDRVVIAERWTSTGWIWADGRRHEIPMAAVAEQSTLAALPTGVLDAASLAQLPPGLHATGAVAGPDGRRYLLTTTGLSPLTSASTVTSTAPSWSASFIASFPVTPSVPAAANLRPDGSSTVHRVTNAVARPVATWSDLVTSSGTANPPVHTVPPTLFRFLATTGAPTVAPGELVKAADSPDVFLATDVNTVIHVDDLAVPAQLGLRSIRTIPAASIASSTRLPGRLSPVVQCSATSFVATGGRLQAVAVTQQRGLPVTPFGAHLCATTPRLAGTAVAPVLLKTAQSADLYYVANGVRQHVRTWAAVLRLTGGAAPTVAVVGSPTLQSVPEGSPLS</sequence>
<dbReference type="OrthoDB" id="9764271at2"/>
<dbReference type="Proteomes" id="UP000245166">
    <property type="component" value="Unassembled WGS sequence"/>
</dbReference>
<reference evidence="1 2" key="1">
    <citation type="submission" date="2018-03" db="EMBL/GenBank/DDBJ databases">
        <title>Genome assembly of novel Miniimonas species PCH200.</title>
        <authorList>
            <person name="Thakur V."/>
            <person name="Kumar V."/>
            <person name="Singh D."/>
        </authorList>
    </citation>
    <scope>NUCLEOTIDE SEQUENCE [LARGE SCALE GENOMIC DNA]</scope>
    <source>
        <strain evidence="1 2">PCH200</strain>
    </source>
</reference>
<protein>
    <recommendedName>
        <fullName evidence="3">Hemagglutinin-related protein</fullName>
    </recommendedName>
</protein>
<keyword evidence="2" id="KW-1185">Reference proteome</keyword>
<accession>A0A2U1ZYQ4</accession>
<proteinExistence type="predicted"/>
<dbReference type="EMBL" id="PYHR01000002">
    <property type="protein sequence ID" value="PWD52111.1"/>
    <property type="molecule type" value="Genomic_DNA"/>
</dbReference>
<dbReference type="RefSeq" id="WP_109230492.1">
    <property type="nucleotide sequence ID" value="NZ_PYHR01000002.1"/>
</dbReference>